<evidence type="ECO:0000313" key="1">
    <source>
        <dbReference type="EMBL" id="MDT0608914.1"/>
    </source>
</evidence>
<organism evidence="1 2">
    <name type="scientific">Streptomyces lancefieldiae</name>
    <dbReference type="NCBI Taxonomy" id="3075520"/>
    <lineage>
        <taxon>Bacteria</taxon>
        <taxon>Bacillati</taxon>
        <taxon>Actinomycetota</taxon>
        <taxon>Actinomycetes</taxon>
        <taxon>Kitasatosporales</taxon>
        <taxon>Streptomycetaceae</taxon>
        <taxon>Streptomyces</taxon>
    </lineage>
</organism>
<protein>
    <submittedName>
        <fullName evidence="1">Uncharacterized protein</fullName>
    </submittedName>
</protein>
<keyword evidence="2" id="KW-1185">Reference proteome</keyword>
<proteinExistence type="predicted"/>
<dbReference type="RefSeq" id="WP_311570503.1">
    <property type="nucleotide sequence ID" value="NZ_JAVRFH010000001.1"/>
</dbReference>
<gene>
    <name evidence="1" type="ORF">RM812_01430</name>
</gene>
<dbReference type="Proteomes" id="UP001180724">
    <property type="component" value="Unassembled WGS sequence"/>
</dbReference>
<reference evidence="1" key="1">
    <citation type="submission" date="2024-05" db="EMBL/GenBank/DDBJ databases">
        <title>30 novel species of actinomycetes from the DSMZ collection.</title>
        <authorList>
            <person name="Nouioui I."/>
        </authorList>
    </citation>
    <scope>NUCLEOTIDE SEQUENCE</scope>
    <source>
        <strain evidence="1">DSM 40712</strain>
    </source>
</reference>
<sequence length="78" mass="8475">MAHTFEDLVNLERLAEEAHARYTAPGVDDLDAARRAWVEAATAVQAAITEHAKAEGTSRYDVEMAVKKTVRHPGADGD</sequence>
<name>A0ABU3AFG2_9ACTN</name>
<dbReference type="EMBL" id="JAVRFH010000001">
    <property type="protein sequence ID" value="MDT0608914.1"/>
    <property type="molecule type" value="Genomic_DNA"/>
</dbReference>
<accession>A0ABU3AFG2</accession>
<evidence type="ECO:0000313" key="2">
    <source>
        <dbReference type="Proteomes" id="UP001180724"/>
    </source>
</evidence>
<comment type="caution">
    <text evidence="1">The sequence shown here is derived from an EMBL/GenBank/DDBJ whole genome shotgun (WGS) entry which is preliminary data.</text>
</comment>